<dbReference type="Gene3D" id="3.90.550.10">
    <property type="entry name" value="Spore Coat Polysaccharide Biosynthesis Protein SpsA, Chain A"/>
    <property type="match status" value="1"/>
</dbReference>
<dbReference type="EMBL" id="CAJNJA010017142">
    <property type="protein sequence ID" value="CAE7395182.1"/>
    <property type="molecule type" value="Genomic_DNA"/>
</dbReference>
<evidence type="ECO:0000256" key="3">
    <source>
        <dbReference type="ARBA" id="ARBA00022679"/>
    </source>
</evidence>
<name>A0A812QN02_9DINO</name>
<dbReference type="InterPro" id="IPR050748">
    <property type="entry name" value="Glycosyltrans_8_dom-fam"/>
</dbReference>
<keyword evidence="6" id="KW-1133">Transmembrane helix</keyword>
<dbReference type="Proteomes" id="UP000601435">
    <property type="component" value="Unassembled WGS sequence"/>
</dbReference>
<feature type="compositionally biased region" description="Polar residues" evidence="5">
    <location>
        <begin position="257"/>
        <end position="266"/>
    </location>
</feature>
<gene>
    <name evidence="7" type="primary">GATL10</name>
    <name evidence="7" type="ORF">SNEC2469_LOCUS10782</name>
</gene>
<evidence type="ECO:0000256" key="2">
    <source>
        <dbReference type="ARBA" id="ARBA00022676"/>
    </source>
</evidence>
<dbReference type="GO" id="GO:0016757">
    <property type="term" value="F:glycosyltransferase activity"/>
    <property type="evidence" value="ECO:0007669"/>
    <property type="project" value="UniProtKB-KW"/>
</dbReference>
<dbReference type="SUPFAM" id="SSF53448">
    <property type="entry name" value="Nucleotide-diphospho-sugar transferases"/>
    <property type="match status" value="1"/>
</dbReference>
<evidence type="ECO:0000256" key="5">
    <source>
        <dbReference type="SAM" id="MobiDB-lite"/>
    </source>
</evidence>
<evidence type="ECO:0000256" key="6">
    <source>
        <dbReference type="SAM" id="Phobius"/>
    </source>
</evidence>
<evidence type="ECO:0000313" key="8">
    <source>
        <dbReference type="Proteomes" id="UP000601435"/>
    </source>
</evidence>
<sequence length="638" mass="70012">MIVRLLWVLTLAGLALTALFLTFRHLHFKPLPGDGAAQLTHVVLSIDDSELRPLAVAIHSAWVHAENPDLVQFHVITSPHLQQIIAEQLSAYLPEARVQVHANDRMLKKLSAFVTFRASSQVLSRDSSIFHFVRFFLPEFLGRSLRGRASRLVYLDPETVVLGDISNLAEIDLKGTPLAAARSCHFQLSEILEFDLLQGYELPGNVKPQDCALSPALMVIDSRRWQAENVSGKILTWLQRYRDQPLEEVLLHCSMTSDRQQGSTGPLTEGVGPLDEEPDHAALDAVAGRIRRTGSCLGVCGFGVRGANSPRDKDLAQDGLYPRGHGTLGPGLTLQRADLAISPSGRLHPALHLCTAGAKLLHFSGPDKPWLFTERSPSLCAWPEVPAPHQGQGWSRAGEPQIALHCAAGQERRLVNCSSLWWVWAFASVWCRIQGQSEQRRATMPVGRIRRRTSHPPQFGHAHGLLEVLTECGFGKRLRALRTACRFKRTATCVTSLRCNPPCKARGQFAKAMRRRSQNTPGGTVEKTLRLVRPWLLKGAVCLVVLILAALVLAPAAKGWLRRQSGLRKAGSSTSTDSIHVCLTSDSADLRAAAVAIQSAWTNAASPDRLIFHLITTTELESPVDVSCSEAKVQNCVS</sequence>
<keyword evidence="8" id="KW-1185">Reference proteome</keyword>
<feature type="transmembrane region" description="Helical" evidence="6">
    <location>
        <begin position="535"/>
        <end position="554"/>
    </location>
</feature>
<keyword evidence="3" id="KW-0808">Transferase</keyword>
<reference evidence="7" key="1">
    <citation type="submission" date="2021-02" db="EMBL/GenBank/DDBJ databases">
        <authorList>
            <person name="Dougan E. K."/>
            <person name="Rhodes N."/>
            <person name="Thang M."/>
            <person name="Chan C."/>
        </authorList>
    </citation>
    <scope>NUCLEOTIDE SEQUENCE</scope>
</reference>
<accession>A0A812QN02</accession>
<feature type="region of interest" description="Disordered" evidence="5">
    <location>
        <begin position="257"/>
        <end position="277"/>
    </location>
</feature>
<dbReference type="PANTHER" id="PTHR13778">
    <property type="entry name" value="GLYCOSYLTRANSFERASE 8 DOMAIN-CONTAINING PROTEIN"/>
    <property type="match status" value="1"/>
</dbReference>
<evidence type="ECO:0000256" key="1">
    <source>
        <dbReference type="ARBA" id="ARBA00006351"/>
    </source>
</evidence>
<evidence type="ECO:0000313" key="7">
    <source>
        <dbReference type="EMBL" id="CAE7395182.1"/>
    </source>
</evidence>
<dbReference type="InterPro" id="IPR029044">
    <property type="entry name" value="Nucleotide-diphossugar_trans"/>
</dbReference>
<organism evidence="7 8">
    <name type="scientific">Symbiodinium necroappetens</name>
    <dbReference type="NCBI Taxonomy" id="1628268"/>
    <lineage>
        <taxon>Eukaryota</taxon>
        <taxon>Sar</taxon>
        <taxon>Alveolata</taxon>
        <taxon>Dinophyceae</taxon>
        <taxon>Suessiales</taxon>
        <taxon>Symbiodiniaceae</taxon>
        <taxon>Symbiodinium</taxon>
    </lineage>
</organism>
<comment type="similarity">
    <text evidence="1">Belongs to the glycosyltransferase 8 family.</text>
</comment>
<proteinExistence type="inferred from homology"/>
<dbReference type="AlphaFoldDB" id="A0A812QN02"/>
<dbReference type="GO" id="GO:0046872">
    <property type="term" value="F:metal ion binding"/>
    <property type="evidence" value="ECO:0007669"/>
    <property type="project" value="UniProtKB-KW"/>
</dbReference>
<protein>
    <submittedName>
        <fullName evidence="7">GATL10 protein</fullName>
    </submittedName>
</protein>
<dbReference type="OrthoDB" id="411524at2759"/>
<keyword evidence="4" id="KW-0479">Metal-binding</keyword>
<keyword evidence="2" id="KW-0328">Glycosyltransferase</keyword>
<dbReference type="PANTHER" id="PTHR13778:SF47">
    <property type="entry name" value="LIPOPOLYSACCHARIDE 1,3-GALACTOSYLTRANSFERASE"/>
    <property type="match status" value="1"/>
</dbReference>
<evidence type="ECO:0000256" key="4">
    <source>
        <dbReference type="ARBA" id="ARBA00022723"/>
    </source>
</evidence>
<keyword evidence="6" id="KW-0812">Transmembrane</keyword>
<dbReference type="GO" id="GO:0005794">
    <property type="term" value="C:Golgi apparatus"/>
    <property type="evidence" value="ECO:0007669"/>
    <property type="project" value="TreeGrafter"/>
</dbReference>
<dbReference type="Pfam" id="PF01501">
    <property type="entry name" value="Glyco_transf_8"/>
    <property type="match status" value="1"/>
</dbReference>
<comment type="caution">
    <text evidence="7">The sequence shown here is derived from an EMBL/GenBank/DDBJ whole genome shotgun (WGS) entry which is preliminary data.</text>
</comment>
<dbReference type="InterPro" id="IPR002495">
    <property type="entry name" value="Glyco_trans_8"/>
</dbReference>
<keyword evidence="6" id="KW-0472">Membrane</keyword>